<evidence type="ECO:0000256" key="1">
    <source>
        <dbReference type="SAM" id="MobiDB-lite"/>
    </source>
</evidence>
<proteinExistence type="predicted"/>
<sequence length="182" mass="21160">MLTHNFSDLIRYENQFTSVEQDIDLTEVLKERTKNMIEEAKHVQVTGELINDYPFVISRLHVKADLVVLSTRSLTPINYPLSFSFDEAYTDTKPREEDFDLYGTIIEVENDKVDLQKAVEDNIILNLPTQILTEEEQQNDEMPSGSTWQVMSEEDYFEQKEKTKTSPFAKLGDLLEDNDDKK</sequence>
<organism evidence="2 3">
    <name type="scientific">Holzapfeliella saturejae</name>
    <dbReference type="NCBI Taxonomy" id="3082953"/>
    <lineage>
        <taxon>Bacteria</taxon>
        <taxon>Bacillati</taxon>
        <taxon>Bacillota</taxon>
        <taxon>Bacilli</taxon>
        <taxon>Lactobacillales</taxon>
        <taxon>Lactobacillaceae</taxon>
        <taxon>Holzapfeliella</taxon>
    </lineage>
</organism>
<feature type="region of interest" description="Disordered" evidence="1">
    <location>
        <begin position="134"/>
        <end position="182"/>
    </location>
</feature>
<dbReference type="Proteomes" id="UP001377804">
    <property type="component" value="Unassembled WGS sequence"/>
</dbReference>
<gene>
    <name evidence="2" type="ORF">R4Y45_05210</name>
</gene>
<protein>
    <submittedName>
        <fullName evidence="2">DUF177 domain-containing protein</fullName>
    </submittedName>
</protein>
<accession>A0ABU8SGV7</accession>
<keyword evidence="3" id="KW-1185">Reference proteome</keyword>
<dbReference type="Pfam" id="PF02620">
    <property type="entry name" value="YceD"/>
    <property type="match status" value="1"/>
</dbReference>
<reference evidence="2 3" key="1">
    <citation type="submission" date="2023-10" db="EMBL/GenBank/DDBJ databases">
        <title>Holzapfeliella saturejae sp. nov. isolated from Satureja montana flowers.</title>
        <authorList>
            <person name="Alcantara C."/>
            <person name="Zuniga M."/>
            <person name="Landete J.M."/>
            <person name="Monedero V."/>
        </authorList>
    </citation>
    <scope>NUCLEOTIDE SEQUENCE [LARGE SCALE GENOMIC DNA]</scope>
    <source>
        <strain evidence="2 3">He02</strain>
    </source>
</reference>
<dbReference type="EMBL" id="JAWMWG010000001">
    <property type="protein sequence ID" value="MEJ6348625.1"/>
    <property type="molecule type" value="Genomic_DNA"/>
</dbReference>
<comment type="caution">
    <text evidence="2">The sequence shown here is derived from an EMBL/GenBank/DDBJ whole genome shotgun (WGS) entry which is preliminary data.</text>
</comment>
<name>A0ABU8SGV7_9LACO</name>
<feature type="compositionally biased region" description="Polar residues" evidence="1">
    <location>
        <begin position="140"/>
        <end position="150"/>
    </location>
</feature>
<dbReference type="RefSeq" id="WP_339969980.1">
    <property type="nucleotide sequence ID" value="NZ_JAWMWG010000001.1"/>
</dbReference>
<evidence type="ECO:0000313" key="3">
    <source>
        <dbReference type="Proteomes" id="UP001377804"/>
    </source>
</evidence>
<evidence type="ECO:0000313" key="2">
    <source>
        <dbReference type="EMBL" id="MEJ6348625.1"/>
    </source>
</evidence>
<dbReference type="InterPro" id="IPR003772">
    <property type="entry name" value="YceD"/>
</dbReference>